<dbReference type="Pfam" id="PF00027">
    <property type="entry name" value="cNMP_binding"/>
    <property type="match status" value="1"/>
</dbReference>
<dbReference type="AlphaFoldDB" id="A0A840QSN5"/>
<dbReference type="EMBL" id="JACHHB010000012">
    <property type="protein sequence ID" value="MBB5174360.1"/>
    <property type="molecule type" value="Genomic_DNA"/>
</dbReference>
<dbReference type="InterPro" id="IPR036388">
    <property type="entry name" value="WH-like_DNA-bd_sf"/>
</dbReference>
<name>A0A840QSN5_9BACI</name>
<evidence type="ECO:0000256" key="1">
    <source>
        <dbReference type="ARBA" id="ARBA00023015"/>
    </source>
</evidence>
<dbReference type="InterPro" id="IPR050397">
    <property type="entry name" value="Env_Response_Regulators"/>
</dbReference>
<gene>
    <name evidence="7" type="ORF">HNQ41_002575</name>
</gene>
<keyword evidence="3" id="KW-0010">Activator</keyword>
<reference evidence="7 8" key="1">
    <citation type="submission" date="2020-08" db="EMBL/GenBank/DDBJ databases">
        <title>Genomic Encyclopedia of Type Strains, Phase IV (KMG-IV): sequencing the most valuable type-strain genomes for metagenomic binning, comparative biology and taxonomic classification.</title>
        <authorList>
            <person name="Goeker M."/>
        </authorList>
    </citation>
    <scope>NUCLEOTIDE SEQUENCE [LARGE SCALE GENOMIC DNA]</scope>
    <source>
        <strain evidence="7 8">DSM 24696</strain>
    </source>
</reference>
<dbReference type="Gene3D" id="2.60.120.10">
    <property type="entry name" value="Jelly Rolls"/>
    <property type="match status" value="1"/>
</dbReference>
<dbReference type="PROSITE" id="PS50042">
    <property type="entry name" value="CNMP_BINDING_3"/>
    <property type="match status" value="1"/>
</dbReference>
<evidence type="ECO:0000313" key="7">
    <source>
        <dbReference type="EMBL" id="MBB5174360.1"/>
    </source>
</evidence>
<dbReference type="InterPro" id="IPR036390">
    <property type="entry name" value="WH_DNA-bd_sf"/>
</dbReference>
<dbReference type="PROSITE" id="PS51063">
    <property type="entry name" value="HTH_CRP_2"/>
    <property type="match status" value="1"/>
</dbReference>
<dbReference type="GO" id="GO:0003700">
    <property type="term" value="F:DNA-binding transcription factor activity"/>
    <property type="evidence" value="ECO:0007669"/>
    <property type="project" value="TreeGrafter"/>
</dbReference>
<dbReference type="InterPro" id="IPR018490">
    <property type="entry name" value="cNMP-bd_dom_sf"/>
</dbReference>
<sequence>MEHNQSLASFYDQLSTEAQKDLLSIGSKLIVQKGNLIIQEGDWPDHIYLLRSGKIRISKTTPNGKIFYLETKKHHELVGELSIFTELTNSFNAEVIEDATVFRFERLELEKLLSSHGEMAETYIRWLASQNHILLSKFRDLAFCGKQGALYSILIRLINEHGEQVEDGFIINRKVTNQELSNYIGATRESVNRILNGLTLDGIISIDRKFITIHDVEYFQDHLQCNYCQFDQCTI</sequence>
<proteinExistence type="predicted"/>
<evidence type="ECO:0000259" key="6">
    <source>
        <dbReference type="PROSITE" id="PS51063"/>
    </source>
</evidence>
<evidence type="ECO:0000313" key="8">
    <source>
        <dbReference type="Proteomes" id="UP000551878"/>
    </source>
</evidence>
<evidence type="ECO:0000256" key="4">
    <source>
        <dbReference type="ARBA" id="ARBA00023163"/>
    </source>
</evidence>
<evidence type="ECO:0000256" key="2">
    <source>
        <dbReference type="ARBA" id="ARBA00023125"/>
    </source>
</evidence>
<dbReference type="GO" id="GO:0003677">
    <property type="term" value="F:DNA binding"/>
    <property type="evidence" value="ECO:0007669"/>
    <property type="project" value="UniProtKB-KW"/>
</dbReference>
<dbReference type="SUPFAM" id="SSF46785">
    <property type="entry name" value="Winged helix' DNA-binding domain"/>
    <property type="match status" value="1"/>
</dbReference>
<dbReference type="InterPro" id="IPR000595">
    <property type="entry name" value="cNMP-bd_dom"/>
</dbReference>
<dbReference type="RefSeq" id="WP_184664785.1">
    <property type="nucleotide sequence ID" value="NZ_JACHHB010000012.1"/>
</dbReference>
<keyword evidence="4" id="KW-0804">Transcription</keyword>
<feature type="domain" description="Cyclic nucleotide-binding" evidence="5">
    <location>
        <begin position="10"/>
        <end position="130"/>
    </location>
</feature>
<dbReference type="Gene3D" id="1.10.10.10">
    <property type="entry name" value="Winged helix-like DNA-binding domain superfamily/Winged helix DNA-binding domain"/>
    <property type="match status" value="1"/>
</dbReference>
<dbReference type="SMART" id="SM00419">
    <property type="entry name" value="HTH_CRP"/>
    <property type="match status" value="1"/>
</dbReference>
<dbReference type="InterPro" id="IPR012318">
    <property type="entry name" value="HTH_CRP"/>
</dbReference>
<evidence type="ECO:0000256" key="3">
    <source>
        <dbReference type="ARBA" id="ARBA00023159"/>
    </source>
</evidence>
<dbReference type="Pfam" id="PF13545">
    <property type="entry name" value="HTH_Crp_2"/>
    <property type="match status" value="1"/>
</dbReference>
<evidence type="ECO:0000259" key="5">
    <source>
        <dbReference type="PROSITE" id="PS50042"/>
    </source>
</evidence>
<organism evidence="7 8">
    <name type="scientific">Texcoconibacillus texcoconensis</name>
    <dbReference type="NCBI Taxonomy" id="1095777"/>
    <lineage>
        <taxon>Bacteria</taxon>
        <taxon>Bacillati</taxon>
        <taxon>Bacillota</taxon>
        <taxon>Bacilli</taxon>
        <taxon>Bacillales</taxon>
        <taxon>Bacillaceae</taxon>
        <taxon>Texcoconibacillus</taxon>
    </lineage>
</organism>
<dbReference type="Proteomes" id="UP000551878">
    <property type="component" value="Unassembled WGS sequence"/>
</dbReference>
<dbReference type="PRINTS" id="PR00034">
    <property type="entry name" value="HTHCRP"/>
</dbReference>
<accession>A0A840QSN5</accession>
<keyword evidence="1" id="KW-0805">Transcription regulation</keyword>
<dbReference type="SUPFAM" id="SSF51206">
    <property type="entry name" value="cAMP-binding domain-like"/>
    <property type="match status" value="1"/>
</dbReference>
<keyword evidence="8" id="KW-1185">Reference proteome</keyword>
<dbReference type="GO" id="GO:0005829">
    <property type="term" value="C:cytosol"/>
    <property type="evidence" value="ECO:0007669"/>
    <property type="project" value="TreeGrafter"/>
</dbReference>
<dbReference type="CDD" id="cd00038">
    <property type="entry name" value="CAP_ED"/>
    <property type="match status" value="1"/>
</dbReference>
<dbReference type="PANTHER" id="PTHR24567">
    <property type="entry name" value="CRP FAMILY TRANSCRIPTIONAL REGULATORY PROTEIN"/>
    <property type="match status" value="1"/>
</dbReference>
<dbReference type="InterPro" id="IPR014710">
    <property type="entry name" value="RmlC-like_jellyroll"/>
</dbReference>
<dbReference type="PANTHER" id="PTHR24567:SF74">
    <property type="entry name" value="HTH-TYPE TRANSCRIPTIONAL REGULATOR ARCR"/>
    <property type="match status" value="1"/>
</dbReference>
<comment type="caution">
    <text evidence="7">The sequence shown here is derived from an EMBL/GenBank/DDBJ whole genome shotgun (WGS) entry which is preliminary data.</text>
</comment>
<protein>
    <submittedName>
        <fullName evidence="7">CRP/FNR family transcriptional regulator</fullName>
    </submittedName>
</protein>
<dbReference type="SMART" id="SM00100">
    <property type="entry name" value="cNMP"/>
    <property type="match status" value="1"/>
</dbReference>
<feature type="domain" description="HTH crp-type" evidence="6">
    <location>
        <begin position="144"/>
        <end position="217"/>
    </location>
</feature>
<keyword evidence="2" id="KW-0238">DNA-binding</keyword>